<name>A0A650CH85_SULOH</name>
<dbReference type="RefSeq" id="WP_156014658.1">
    <property type="nucleotide sequence ID" value="NZ_AP031374.1"/>
</dbReference>
<evidence type="ECO:0000313" key="3">
    <source>
        <dbReference type="Proteomes" id="UP000427373"/>
    </source>
</evidence>
<sequence length="162" mass="19457">MIKIVVFDADKTLWDHYNISIFKKPYKLINENSIEDSEGNRLTLFPEVRDTLKSLKDMGLFIGLATWNLPEKTYEILDLLKIREYFDIIISKDYPFKFIFIAEIIDKMREKGIYLKPDEIMFIDDRRVHFGNTWLYLGNIKCLEMWSDIIHHKQILEKIKSF</sequence>
<dbReference type="Gene3D" id="3.40.50.1000">
    <property type="entry name" value="HAD superfamily/HAD-like"/>
    <property type="match status" value="1"/>
</dbReference>
<dbReference type="PANTHER" id="PTHR17901:SF14">
    <property type="entry name" value="MAGNESIUM-DEPENDENT PHOSPHATASE 1"/>
    <property type="match status" value="1"/>
</dbReference>
<dbReference type="PANTHER" id="PTHR17901">
    <property type="entry name" value="MAGNESIUM-DEPENDENT PHOSPHATASE 1 MDP1"/>
    <property type="match status" value="1"/>
</dbReference>
<dbReference type="Pfam" id="PF12689">
    <property type="entry name" value="Acid_PPase"/>
    <property type="match status" value="1"/>
</dbReference>
<evidence type="ECO:0000313" key="2">
    <source>
        <dbReference type="EMBL" id="QGR17160.1"/>
    </source>
</evidence>
<dbReference type="GO" id="GO:0003993">
    <property type="term" value="F:acid phosphatase activity"/>
    <property type="evidence" value="ECO:0007669"/>
    <property type="project" value="TreeGrafter"/>
</dbReference>
<dbReference type="KEGG" id="soh:D1869_08145"/>
<gene>
    <name evidence="2" type="ORF">D1869_08145</name>
    <name evidence="1" type="ORF">HNQ62_000102</name>
</gene>
<dbReference type="GeneID" id="95642327"/>
<reference evidence="1 4" key="2">
    <citation type="submission" date="2020-08" db="EMBL/GenBank/DDBJ databases">
        <title>Genomic Encyclopedia of Type Strains, Phase IV (KMG-IV): sequencing the most valuable type-strain genomes for metagenomic binning, comparative biology and taxonomic classification.</title>
        <authorList>
            <person name="Goeker M."/>
        </authorList>
    </citation>
    <scope>NUCLEOTIDE SEQUENCE [LARGE SCALE GENOMIC DNA]</scope>
    <source>
        <strain evidence="1 4">DSM 12421</strain>
    </source>
</reference>
<dbReference type="NCBIfam" id="TIGR01681">
    <property type="entry name" value="HAD-SF-IIIC"/>
    <property type="match status" value="1"/>
</dbReference>
<dbReference type="InterPro" id="IPR010036">
    <property type="entry name" value="MDP_1_eu_arc"/>
</dbReference>
<dbReference type="Proteomes" id="UP000582213">
    <property type="component" value="Unassembled WGS sequence"/>
</dbReference>
<dbReference type="AlphaFoldDB" id="A0A650CH85"/>
<keyword evidence="3" id="KW-1185">Reference proteome</keyword>
<dbReference type="InterPro" id="IPR036412">
    <property type="entry name" value="HAD-like_sf"/>
</dbReference>
<evidence type="ECO:0000313" key="1">
    <source>
        <dbReference type="EMBL" id="MBB5252384.1"/>
    </source>
</evidence>
<dbReference type="NCBIfam" id="TIGR01685">
    <property type="entry name" value="MDP-1"/>
    <property type="match status" value="1"/>
</dbReference>
<organism evidence="2 3">
    <name type="scientific">Sulfurisphaera ohwakuensis</name>
    <dbReference type="NCBI Taxonomy" id="69656"/>
    <lineage>
        <taxon>Archaea</taxon>
        <taxon>Thermoproteota</taxon>
        <taxon>Thermoprotei</taxon>
        <taxon>Sulfolobales</taxon>
        <taxon>Sulfolobaceae</taxon>
        <taxon>Sulfurisphaera</taxon>
    </lineage>
</organism>
<protein>
    <submittedName>
        <fullName evidence="2">Magnesium-dependent phosphatase-1</fullName>
    </submittedName>
</protein>
<dbReference type="InterPro" id="IPR023214">
    <property type="entry name" value="HAD_sf"/>
</dbReference>
<evidence type="ECO:0000313" key="4">
    <source>
        <dbReference type="Proteomes" id="UP000582213"/>
    </source>
</evidence>
<dbReference type="Proteomes" id="UP000427373">
    <property type="component" value="Chromosome"/>
</dbReference>
<dbReference type="InterPro" id="IPR010033">
    <property type="entry name" value="HAD_SF_ppase_IIIC"/>
</dbReference>
<dbReference type="EMBL" id="JACHFY010000001">
    <property type="protein sequence ID" value="MBB5252384.1"/>
    <property type="molecule type" value="Genomic_DNA"/>
</dbReference>
<dbReference type="SUPFAM" id="SSF56784">
    <property type="entry name" value="HAD-like"/>
    <property type="match status" value="1"/>
</dbReference>
<proteinExistence type="predicted"/>
<reference evidence="2 3" key="1">
    <citation type="submission" date="2019-10" db="EMBL/GenBank/DDBJ databases">
        <title>Genome Sequences from Six Type Strain Members of the Archaeal Family Sulfolobaceae: Acidianus ambivalens, Acidianus infernus, Metallosphaera prunae, Stygiolobus azoricus, Sulfolobus metallicus, and Sulfurisphaera ohwakuensis.</title>
        <authorList>
            <person name="Counts J.A."/>
            <person name="Kelly R.M."/>
        </authorList>
    </citation>
    <scope>NUCLEOTIDE SEQUENCE [LARGE SCALE GENOMIC DNA]</scope>
    <source>
        <strain evidence="2 3">TA-1</strain>
    </source>
</reference>
<accession>A0A650CH85</accession>
<dbReference type="OrthoDB" id="27736at2157"/>
<dbReference type="EMBL" id="CP045484">
    <property type="protein sequence ID" value="QGR17160.1"/>
    <property type="molecule type" value="Genomic_DNA"/>
</dbReference>